<dbReference type="InterPro" id="IPR020471">
    <property type="entry name" value="AKR"/>
</dbReference>
<dbReference type="SUPFAM" id="SSF51430">
    <property type="entry name" value="NAD(P)-linked oxidoreductase"/>
    <property type="match status" value="1"/>
</dbReference>
<dbReference type="InterPro" id="IPR023210">
    <property type="entry name" value="NADP_OxRdtase_dom"/>
</dbReference>
<feature type="domain" description="NADP-dependent oxidoreductase" evidence="7">
    <location>
        <begin position="24"/>
        <end position="267"/>
    </location>
</feature>
<dbReference type="PROSITE" id="PS00062">
    <property type="entry name" value="ALDOKETO_REDUCTASE_2"/>
    <property type="match status" value="1"/>
</dbReference>
<proteinExistence type="inferred from homology"/>
<feature type="binding site" evidence="5">
    <location>
        <position position="117"/>
    </location>
    <ligand>
        <name>substrate</name>
    </ligand>
</feature>
<dbReference type="EMBL" id="AZGE01000001">
    <property type="protein sequence ID" value="KRM16981.1"/>
    <property type="molecule type" value="Genomic_DNA"/>
</dbReference>
<accession>A0A0R1WHQ8</accession>
<keyword evidence="2" id="KW-0521">NADP</keyword>
<dbReference type="InterPro" id="IPR036812">
    <property type="entry name" value="NAD(P)_OxRdtase_dom_sf"/>
</dbReference>
<evidence type="ECO:0000259" key="7">
    <source>
        <dbReference type="Pfam" id="PF00248"/>
    </source>
</evidence>
<dbReference type="PRINTS" id="PR00069">
    <property type="entry name" value="ALDKETRDTASE"/>
</dbReference>
<evidence type="ECO:0000256" key="2">
    <source>
        <dbReference type="ARBA" id="ARBA00022857"/>
    </source>
</evidence>
<reference evidence="8 9" key="1">
    <citation type="journal article" date="2015" name="Genome Announc.">
        <title>Expanding the biotechnology potential of lactobacilli through comparative genomics of 213 strains and associated genera.</title>
        <authorList>
            <person name="Sun Z."/>
            <person name="Harris H.M."/>
            <person name="McCann A."/>
            <person name="Guo C."/>
            <person name="Argimon S."/>
            <person name="Zhang W."/>
            <person name="Yang X."/>
            <person name="Jeffery I.B."/>
            <person name="Cooney J.C."/>
            <person name="Kagawa T.F."/>
            <person name="Liu W."/>
            <person name="Song Y."/>
            <person name="Salvetti E."/>
            <person name="Wrobel A."/>
            <person name="Rasinkangas P."/>
            <person name="Parkhill J."/>
            <person name="Rea M.C."/>
            <person name="O'Sullivan O."/>
            <person name="Ritari J."/>
            <person name="Douillard F.P."/>
            <person name="Paul Ross R."/>
            <person name="Yang R."/>
            <person name="Briner A.E."/>
            <person name="Felis G.E."/>
            <person name="de Vos W.M."/>
            <person name="Barrangou R."/>
            <person name="Klaenhammer T.R."/>
            <person name="Caufield P.W."/>
            <person name="Cui Y."/>
            <person name="Zhang H."/>
            <person name="O'Toole P.W."/>
        </authorList>
    </citation>
    <scope>NUCLEOTIDE SEQUENCE [LARGE SCALE GENOMIC DNA]</scope>
    <source>
        <strain evidence="8 9">DSM 4864</strain>
    </source>
</reference>
<dbReference type="PIRSF" id="PIRSF000097">
    <property type="entry name" value="AKR"/>
    <property type="match status" value="1"/>
</dbReference>
<dbReference type="FunFam" id="3.20.20.100:FF:000015">
    <property type="entry name" value="Oxidoreductase, aldo/keto reductase family"/>
    <property type="match status" value="1"/>
</dbReference>
<dbReference type="Pfam" id="PF00248">
    <property type="entry name" value="Aldo_ket_red"/>
    <property type="match status" value="1"/>
</dbReference>
<evidence type="ECO:0000256" key="3">
    <source>
        <dbReference type="ARBA" id="ARBA00023002"/>
    </source>
</evidence>
<feature type="site" description="Lowers pKa of active site Tyr" evidence="6">
    <location>
        <position position="83"/>
    </location>
</feature>
<evidence type="ECO:0000313" key="8">
    <source>
        <dbReference type="EMBL" id="KRM16981.1"/>
    </source>
</evidence>
<evidence type="ECO:0000313" key="9">
    <source>
        <dbReference type="Proteomes" id="UP000050973"/>
    </source>
</evidence>
<organism evidence="8 9">
    <name type="scientific">Limosilactobacillus oris DSM 4864</name>
    <dbReference type="NCBI Taxonomy" id="1423779"/>
    <lineage>
        <taxon>Bacteria</taxon>
        <taxon>Bacillati</taxon>
        <taxon>Bacillota</taxon>
        <taxon>Bacilli</taxon>
        <taxon>Lactobacillales</taxon>
        <taxon>Lactobacillaceae</taxon>
        <taxon>Limosilactobacillus</taxon>
    </lineage>
</organism>
<dbReference type="InterPro" id="IPR018170">
    <property type="entry name" value="Aldo/ket_reductase_CS"/>
</dbReference>
<evidence type="ECO:0000256" key="5">
    <source>
        <dbReference type="PIRSR" id="PIRSR000097-2"/>
    </source>
</evidence>
<gene>
    <name evidence="8" type="ORF">FC49_GL000142</name>
</gene>
<protein>
    <submittedName>
        <fullName evidence="8">Glyoxal reductase</fullName>
    </submittedName>
</protein>
<sequence length="297" mass="33915">MLKMDEQRNVKLNNGILMPRVGLGVWKSLNDETQQMVATALQNGYRLIDTAKQYGNETGVGAGLQEGMNKANLKRADVFLTTKIWNGDQGDYDQLRKSFNEQLGKLQTDYVDLLLLHWPVFDKYLESWRALEDIYRDGQAKAIGVCNFNVDHLTNLLDHAEVKPAVNQIEFNPRIHQPDTVALCQKEKIQLEAWSPLGNGQTLNEPVIKDIAAKHHKSVAQVELRWELQQGFVVIPKSSHFARMRENLDVFDFQLDADEMEAIAELDQEKHSIWYNKFKWSGNPDGVDDYIADGNGF</sequence>
<comment type="similarity">
    <text evidence="1">Belongs to the aldo/keto reductase family.</text>
</comment>
<dbReference type="PANTHER" id="PTHR43827:SF3">
    <property type="entry name" value="NADP-DEPENDENT OXIDOREDUCTASE DOMAIN-CONTAINING PROTEIN"/>
    <property type="match status" value="1"/>
</dbReference>
<dbReference type="PROSITE" id="PS00798">
    <property type="entry name" value="ALDOKETO_REDUCTASE_1"/>
    <property type="match status" value="1"/>
</dbReference>
<feature type="active site" description="Proton donor" evidence="4">
    <location>
        <position position="54"/>
    </location>
</feature>
<evidence type="ECO:0000256" key="6">
    <source>
        <dbReference type="PIRSR" id="PIRSR000097-3"/>
    </source>
</evidence>
<dbReference type="PANTHER" id="PTHR43827">
    <property type="entry name" value="2,5-DIKETO-D-GLUCONIC ACID REDUCTASE"/>
    <property type="match status" value="1"/>
</dbReference>
<dbReference type="AlphaFoldDB" id="A0A0R1WHQ8"/>
<keyword evidence="3" id="KW-0560">Oxidoreductase</keyword>
<name>A0A0R1WHQ8_9LACO</name>
<dbReference type="PATRIC" id="fig|1423779.3.peg.144"/>
<dbReference type="Gene3D" id="3.20.20.100">
    <property type="entry name" value="NADP-dependent oxidoreductase domain"/>
    <property type="match status" value="1"/>
</dbReference>
<dbReference type="Proteomes" id="UP000050973">
    <property type="component" value="Unassembled WGS sequence"/>
</dbReference>
<evidence type="ECO:0000256" key="1">
    <source>
        <dbReference type="ARBA" id="ARBA00007905"/>
    </source>
</evidence>
<dbReference type="GO" id="GO:0016616">
    <property type="term" value="F:oxidoreductase activity, acting on the CH-OH group of donors, NAD or NADP as acceptor"/>
    <property type="evidence" value="ECO:0007669"/>
    <property type="project" value="UniProtKB-ARBA"/>
</dbReference>
<dbReference type="CDD" id="cd19071">
    <property type="entry name" value="AKR_AKR1-5-like"/>
    <property type="match status" value="1"/>
</dbReference>
<dbReference type="PROSITE" id="PS00063">
    <property type="entry name" value="ALDOKETO_REDUCTASE_3"/>
    <property type="match status" value="1"/>
</dbReference>
<comment type="caution">
    <text evidence="8">The sequence shown here is derived from an EMBL/GenBank/DDBJ whole genome shotgun (WGS) entry which is preliminary data.</text>
</comment>
<evidence type="ECO:0000256" key="4">
    <source>
        <dbReference type="PIRSR" id="PIRSR000097-1"/>
    </source>
</evidence>